<dbReference type="AlphaFoldDB" id="A0A3M7TXA9"/>
<dbReference type="Gene3D" id="1.25.40.10">
    <property type="entry name" value="Tetratricopeptide repeat domain"/>
    <property type="match status" value="1"/>
</dbReference>
<dbReference type="Proteomes" id="UP000278746">
    <property type="component" value="Unassembled WGS sequence"/>
</dbReference>
<accession>A0A3M7TXA9</accession>
<comment type="caution">
    <text evidence="1">The sequence shown here is derived from an EMBL/GenBank/DDBJ whole genome shotgun (WGS) entry which is preliminary data.</text>
</comment>
<organism evidence="1 2">
    <name type="scientific">Alteribacter keqinensis</name>
    <dbReference type="NCBI Taxonomy" id="2483800"/>
    <lineage>
        <taxon>Bacteria</taxon>
        <taxon>Bacillati</taxon>
        <taxon>Bacillota</taxon>
        <taxon>Bacilli</taxon>
        <taxon>Bacillales</taxon>
        <taxon>Bacillaceae</taxon>
        <taxon>Alteribacter</taxon>
    </lineage>
</organism>
<dbReference type="Pfam" id="PF14559">
    <property type="entry name" value="TPR_19"/>
    <property type="match status" value="1"/>
</dbReference>
<reference evidence="1 2" key="1">
    <citation type="submission" date="2018-10" db="EMBL/GenBank/DDBJ databases">
        <title>Bacillus Keqinensis sp. nov., a moderately halophilic bacterium isolated from a saline-alkaline lake.</title>
        <authorList>
            <person name="Wang H."/>
        </authorList>
    </citation>
    <scope>NUCLEOTIDE SEQUENCE [LARGE SCALE GENOMIC DNA]</scope>
    <source>
        <strain evidence="1 2">KQ-3</strain>
    </source>
</reference>
<sequence length="361" mass="41968">MVKVARRMGKQKKGQGQEDNVIMFPGLVARLVDKGMEALKEKKHYDALRYFQQSAELEPTHSQARYGLVITNIELNRLDEAKTYCESMLKEGIGQYYEVLQVYVSLLVQLGKYEEVVTMLESVMAEDKLPPKMAESFYQLLEFSRQMTNHHQTGIHEDEEPVDQFSSPDEWIKTLERGDPNQQWGALKKLSQVNTAKVVEAYRAFLEDKENDPVLKSYVMQMMKDMNIEGKFVVHKFGDTYTVQMNELEDVFHERFGNEVVRVLEDHLGQDNPTVVEMVMQVWWHYLFAIYPKSPDPYETKVWAAALHYLGLSLLMEDDDKNMEIDDIIVLYKTSERPVKAAIKHIRSIETHLFQSTDPIT</sequence>
<dbReference type="SUPFAM" id="SSF48452">
    <property type="entry name" value="TPR-like"/>
    <property type="match status" value="1"/>
</dbReference>
<gene>
    <name evidence="1" type="ORF">EBO34_10065</name>
</gene>
<proteinExistence type="predicted"/>
<evidence type="ECO:0000313" key="2">
    <source>
        <dbReference type="Proteomes" id="UP000278746"/>
    </source>
</evidence>
<protein>
    <submittedName>
        <fullName evidence="1">Tetratricopeptide repeat protein</fullName>
    </submittedName>
</protein>
<dbReference type="InterPro" id="IPR011990">
    <property type="entry name" value="TPR-like_helical_dom_sf"/>
</dbReference>
<evidence type="ECO:0000313" key="1">
    <source>
        <dbReference type="EMBL" id="RNA70247.1"/>
    </source>
</evidence>
<dbReference type="EMBL" id="RHIB01000001">
    <property type="protein sequence ID" value="RNA70247.1"/>
    <property type="molecule type" value="Genomic_DNA"/>
</dbReference>
<dbReference type="SUPFAM" id="SSF116965">
    <property type="entry name" value="Hypothetical protein MPN330"/>
    <property type="match status" value="1"/>
</dbReference>
<name>A0A3M7TXA9_9BACI</name>
<keyword evidence="2" id="KW-1185">Reference proteome</keyword>